<keyword evidence="1" id="KW-0472">Membrane</keyword>
<keyword evidence="1" id="KW-1133">Transmembrane helix</keyword>
<sequence>MSSGTLIQWIALAICVIFAAARMPDAVRGKGRCMFVVLVLFVLAVALSLPPIYLVVDGLLGGVNVANLLIRFSLYAIMLLLGLRGAAAFGSRRAQALIRGPVGISVLGFTVVATVILFVLSDLPESSTGLRAYADQTTVHWYAHLGRIYPAYVGACLLGPAAANALDTTARGLHRLAAGMMAVGFVMVLAHMALKLTGIRTGAADVYLPFGAIVLVTTGITLIWLSRRRSAKDGSANFLAGEQRRF</sequence>
<evidence type="ECO:0000256" key="1">
    <source>
        <dbReference type="SAM" id="Phobius"/>
    </source>
</evidence>
<evidence type="ECO:0000313" key="3">
    <source>
        <dbReference type="Proteomes" id="UP000199258"/>
    </source>
</evidence>
<keyword evidence="3" id="KW-1185">Reference proteome</keyword>
<dbReference type="OrthoDB" id="4937800at2"/>
<proteinExistence type="predicted"/>
<feature type="transmembrane region" description="Helical" evidence="1">
    <location>
        <begin position="6"/>
        <end position="23"/>
    </location>
</feature>
<organism evidence="2 3">
    <name type="scientific">Arthrobacter subterraneus</name>
    <dbReference type="NCBI Taxonomy" id="335973"/>
    <lineage>
        <taxon>Bacteria</taxon>
        <taxon>Bacillati</taxon>
        <taxon>Actinomycetota</taxon>
        <taxon>Actinomycetes</taxon>
        <taxon>Micrococcales</taxon>
        <taxon>Micrococcaceae</taxon>
        <taxon>Arthrobacter</taxon>
    </lineage>
</organism>
<dbReference type="EMBL" id="FNDT01000016">
    <property type="protein sequence ID" value="SDI62162.1"/>
    <property type="molecule type" value="Genomic_DNA"/>
</dbReference>
<keyword evidence="1" id="KW-0812">Transmembrane</keyword>
<dbReference type="Proteomes" id="UP000199258">
    <property type="component" value="Unassembled WGS sequence"/>
</dbReference>
<evidence type="ECO:0000313" key="2">
    <source>
        <dbReference type="EMBL" id="SDI62162.1"/>
    </source>
</evidence>
<feature type="transmembrane region" description="Helical" evidence="1">
    <location>
        <begin position="141"/>
        <end position="163"/>
    </location>
</feature>
<gene>
    <name evidence="2" type="ORF">SAMN04488693_11612</name>
</gene>
<feature type="transmembrane region" description="Helical" evidence="1">
    <location>
        <begin position="35"/>
        <end position="56"/>
    </location>
</feature>
<feature type="transmembrane region" description="Helical" evidence="1">
    <location>
        <begin position="206"/>
        <end position="225"/>
    </location>
</feature>
<dbReference type="RefSeq" id="WP_051470592.1">
    <property type="nucleotide sequence ID" value="NZ_FNDT01000016.1"/>
</dbReference>
<protein>
    <submittedName>
        <fullName evidence="2">Uncharacterized protein</fullName>
    </submittedName>
</protein>
<feature type="transmembrane region" description="Helical" evidence="1">
    <location>
        <begin position="102"/>
        <end position="121"/>
    </location>
</feature>
<feature type="transmembrane region" description="Helical" evidence="1">
    <location>
        <begin position="175"/>
        <end position="194"/>
    </location>
</feature>
<dbReference type="STRING" id="335973.SAMN04488693_11612"/>
<dbReference type="AlphaFoldDB" id="A0A1G8M2J9"/>
<name>A0A1G8M2J9_9MICC</name>
<reference evidence="2 3" key="1">
    <citation type="submission" date="2016-10" db="EMBL/GenBank/DDBJ databases">
        <authorList>
            <person name="de Groot N.N."/>
        </authorList>
    </citation>
    <scope>NUCLEOTIDE SEQUENCE [LARGE SCALE GENOMIC DNA]</scope>
    <source>
        <strain evidence="2 3">NP_1H</strain>
    </source>
</reference>
<feature type="transmembrane region" description="Helical" evidence="1">
    <location>
        <begin position="68"/>
        <end position="90"/>
    </location>
</feature>
<accession>A0A1G8M2J9</accession>